<dbReference type="SMART" id="SM00421">
    <property type="entry name" value="HTH_LUXR"/>
    <property type="match status" value="1"/>
</dbReference>
<keyword evidence="3" id="KW-0804">Transcription</keyword>
<dbReference type="GO" id="GO:0006355">
    <property type="term" value="P:regulation of DNA-templated transcription"/>
    <property type="evidence" value="ECO:0007669"/>
    <property type="project" value="InterPro"/>
</dbReference>
<name>A0A5N8XAQ7_9ACTN</name>
<dbReference type="PANTHER" id="PTHR44688:SF16">
    <property type="entry name" value="DNA-BINDING TRANSCRIPTIONAL ACTIVATOR DEVR_DOSR"/>
    <property type="match status" value="1"/>
</dbReference>
<dbReference type="AlphaFoldDB" id="A0A5N8XAQ7"/>
<dbReference type="Proteomes" id="UP000400924">
    <property type="component" value="Unassembled WGS sequence"/>
</dbReference>
<dbReference type="Pfam" id="PF00196">
    <property type="entry name" value="GerE"/>
    <property type="match status" value="1"/>
</dbReference>
<dbReference type="PROSITE" id="PS00622">
    <property type="entry name" value="HTH_LUXR_1"/>
    <property type="match status" value="1"/>
</dbReference>
<comment type="caution">
    <text evidence="5">The sequence shown here is derived from an EMBL/GenBank/DDBJ whole genome shotgun (WGS) entry which is preliminary data.</text>
</comment>
<proteinExistence type="predicted"/>
<dbReference type="CDD" id="cd06170">
    <property type="entry name" value="LuxR_C_like"/>
    <property type="match status" value="1"/>
</dbReference>
<keyword evidence="2" id="KW-0238">DNA-binding</keyword>
<dbReference type="InterPro" id="IPR016032">
    <property type="entry name" value="Sig_transdc_resp-reg_C-effctor"/>
</dbReference>
<dbReference type="SUPFAM" id="SSF46894">
    <property type="entry name" value="C-terminal effector domain of the bipartite response regulators"/>
    <property type="match status" value="1"/>
</dbReference>
<dbReference type="EMBL" id="VJZC01000018">
    <property type="protein sequence ID" value="MPY56573.1"/>
    <property type="molecule type" value="Genomic_DNA"/>
</dbReference>
<feature type="domain" description="HTH luxR-type" evidence="4">
    <location>
        <begin position="166"/>
        <end position="231"/>
    </location>
</feature>
<dbReference type="PROSITE" id="PS50043">
    <property type="entry name" value="HTH_LUXR_2"/>
    <property type="match status" value="1"/>
</dbReference>
<dbReference type="PANTHER" id="PTHR44688">
    <property type="entry name" value="DNA-BINDING TRANSCRIPTIONAL ACTIVATOR DEVR_DOSR"/>
    <property type="match status" value="1"/>
</dbReference>
<evidence type="ECO:0000256" key="2">
    <source>
        <dbReference type="ARBA" id="ARBA00023125"/>
    </source>
</evidence>
<evidence type="ECO:0000313" key="6">
    <source>
        <dbReference type="Proteomes" id="UP000400924"/>
    </source>
</evidence>
<gene>
    <name evidence="5" type="ORF">FNH08_05120</name>
</gene>
<dbReference type="InterPro" id="IPR000792">
    <property type="entry name" value="Tscrpt_reg_LuxR_C"/>
</dbReference>
<evidence type="ECO:0000256" key="3">
    <source>
        <dbReference type="ARBA" id="ARBA00023163"/>
    </source>
</evidence>
<accession>A0A5N8XAQ7</accession>
<dbReference type="GO" id="GO:0003677">
    <property type="term" value="F:DNA binding"/>
    <property type="evidence" value="ECO:0007669"/>
    <property type="project" value="UniProtKB-KW"/>
</dbReference>
<organism evidence="5 6">
    <name type="scientific">Streptomyces spongiae</name>
    <dbReference type="NCBI Taxonomy" id="565072"/>
    <lineage>
        <taxon>Bacteria</taxon>
        <taxon>Bacillati</taxon>
        <taxon>Actinomycetota</taxon>
        <taxon>Actinomycetes</taxon>
        <taxon>Kitasatosporales</taxon>
        <taxon>Streptomycetaceae</taxon>
        <taxon>Streptomyces</taxon>
    </lineage>
</organism>
<keyword evidence="1" id="KW-0805">Transcription regulation</keyword>
<dbReference type="Gene3D" id="3.40.50.2300">
    <property type="match status" value="1"/>
</dbReference>
<sequence length="236" mass="26185">MSRSSEPLFNKRGEVMTICCRCPQLSDLTVIFACSNEYWPCREWSAASTALKPTKIYPPFKELRSYPGDVIVLRSLDPARDLALLRGAMGDQERPVLIVCPTATHEQVTKSLMHGASGYLVENDFTSNTLLNAVTSAAQRHTHLSPAARAALMRETTFPTEFMHAGKLTRDALTPREQDVMDLLSLGFNASEIGKQLFLTSKTVYNYLANIYRKLGVSSRVSAVLLWVNSGAVKVR</sequence>
<evidence type="ECO:0000256" key="1">
    <source>
        <dbReference type="ARBA" id="ARBA00023015"/>
    </source>
</evidence>
<dbReference type="OrthoDB" id="4267514at2"/>
<protein>
    <submittedName>
        <fullName evidence="5">Response regulator transcription factor</fullName>
    </submittedName>
</protein>
<reference evidence="5 6" key="1">
    <citation type="submission" date="2019-07" db="EMBL/GenBank/DDBJ databases">
        <title>New species of Amycolatopsis and Streptomyces.</title>
        <authorList>
            <person name="Duangmal K."/>
            <person name="Teo W.F.A."/>
            <person name="Lipun K."/>
        </authorList>
    </citation>
    <scope>NUCLEOTIDE SEQUENCE [LARGE SCALE GENOMIC DNA]</scope>
    <source>
        <strain evidence="5 6">NBRC 106415</strain>
    </source>
</reference>
<dbReference type="PRINTS" id="PR00038">
    <property type="entry name" value="HTHLUXR"/>
</dbReference>
<evidence type="ECO:0000313" key="5">
    <source>
        <dbReference type="EMBL" id="MPY56573.1"/>
    </source>
</evidence>
<keyword evidence="6" id="KW-1185">Reference proteome</keyword>
<evidence type="ECO:0000259" key="4">
    <source>
        <dbReference type="PROSITE" id="PS50043"/>
    </source>
</evidence>